<name>A0A0F9T7S3_9ZZZZ</name>
<evidence type="ECO:0008006" key="2">
    <source>
        <dbReference type="Google" id="ProtNLM"/>
    </source>
</evidence>
<proteinExistence type="predicted"/>
<organism evidence="1">
    <name type="scientific">marine sediment metagenome</name>
    <dbReference type="NCBI Taxonomy" id="412755"/>
    <lineage>
        <taxon>unclassified sequences</taxon>
        <taxon>metagenomes</taxon>
        <taxon>ecological metagenomes</taxon>
    </lineage>
</organism>
<reference evidence="1" key="1">
    <citation type="journal article" date="2015" name="Nature">
        <title>Complex archaea that bridge the gap between prokaryotes and eukaryotes.</title>
        <authorList>
            <person name="Spang A."/>
            <person name="Saw J.H."/>
            <person name="Jorgensen S.L."/>
            <person name="Zaremba-Niedzwiedzka K."/>
            <person name="Martijn J."/>
            <person name="Lind A.E."/>
            <person name="van Eijk R."/>
            <person name="Schleper C."/>
            <person name="Guy L."/>
            <person name="Ettema T.J."/>
        </authorList>
    </citation>
    <scope>NUCLEOTIDE SEQUENCE</scope>
</reference>
<dbReference type="AlphaFoldDB" id="A0A0F9T7S3"/>
<accession>A0A0F9T7S3</accession>
<dbReference type="EMBL" id="LAZR01001416">
    <property type="protein sequence ID" value="KKN45021.1"/>
    <property type="molecule type" value="Genomic_DNA"/>
</dbReference>
<sequence length="311" mass="34982">MPSTQTPPGPGSKQVNNAFIGMLEQGLEKQAQDAVNDYIRVKMREDGFGRRIIPPVQITNDELDRQVDTDKPVKVIDKEPSSPGAISVPFATQPINRYIRGPRFRVMFDRILTPRFTKDIDELRTYDMDIRQILSDNSIKDMLAEEDGKFILVCNSLLVGQGSTVPETGSVQWQAIAGGVTRETIAESMKIMPSTPNHLNVSTVLVNNVTIWDVVKFGRDEIGGDLSQELFERGFAEREIMGVQWIITIKRDLVPDATLFHFAEPKFLGKWLILEDTTMYIDRKAYMLEFFAYESMGAAIANVAGVTRADF</sequence>
<evidence type="ECO:0000313" key="1">
    <source>
        <dbReference type="EMBL" id="KKN45021.1"/>
    </source>
</evidence>
<comment type="caution">
    <text evidence="1">The sequence shown here is derived from an EMBL/GenBank/DDBJ whole genome shotgun (WGS) entry which is preliminary data.</text>
</comment>
<protein>
    <recommendedName>
        <fullName evidence="2">Phage major capsid protein</fullName>
    </recommendedName>
</protein>
<gene>
    <name evidence="1" type="ORF">LCGC14_0687330</name>
</gene>